<evidence type="ECO:0008006" key="9">
    <source>
        <dbReference type="Google" id="ProtNLM"/>
    </source>
</evidence>
<evidence type="ECO:0000313" key="4">
    <source>
        <dbReference type="EMBL" id="CAF1281222.1"/>
    </source>
</evidence>
<dbReference type="InterPro" id="IPR043145">
    <property type="entry name" value="Znf_ZZ_sf"/>
</dbReference>
<evidence type="ECO:0000313" key="5">
    <source>
        <dbReference type="EMBL" id="CAF1379054.1"/>
    </source>
</evidence>
<dbReference type="EMBL" id="CAJOBC010080334">
    <property type="protein sequence ID" value="CAF4272318.1"/>
    <property type="molecule type" value="Genomic_DNA"/>
</dbReference>
<comment type="caution">
    <text evidence="5">The sequence shown here is derived from an EMBL/GenBank/DDBJ whole genome shotgun (WGS) entry which is preliminary data.</text>
</comment>
<reference evidence="5" key="1">
    <citation type="submission" date="2021-02" db="EMBL/GenBank/DDBJ databases">
        <authorList>
            <person name="Nowell W R."/>
        </authorList>
    </citation>
    <scope>NUCLEOTIDE SEQUENCE</scope>
</reference>
<keyword evidence="3" id="KW-0862">Zinc</keyword>
<evidence type="ECO:0000313" key="8">
    <source>
        <dbReference type="Proteomes" id="UP000663829"/>
    </source>
</evidence>
<evidence type="ECO:0000256" key="3">
    <source>
        <dbReference type="ARBA" id="ARBA00022833"/>
    </source>
</evidence>
<dbReference type="AlphaFoldDB" id="A0A815JNR4"/>
<dbReference type="EMBL" id="CAJNOK010018385">
    <property type="protein sequence ID" value="CAF1281222.1"/>
    <property type="molecule type" value="Genomic_DNA"/>
</dbReference>
<evidence type="ECO:0000256" key="2">
    <source>
        <dbReference type="ARBA" id="ARBA00022771"/>
    </source>
</evidence>
<dbReference type="EMBL" id="CAJNOQ010016341">
    <property type="protein sequence ID" value="CAF1379054.1"/>
    <property type="molecule type" value="Genomic_DNA"/>
</dbReference>
<dbReference type="Gene3D" id="3.30.60.90">
    <property type="match status" value="1"/>
</dbReference>
<gene>
    <name evidence="5" type="ORF">GPM918_LOCUS32239</name>
    <name evidence="4" type="ORF">OVA965_LOCUS27646</name>
    <name evidence="7" type="ORF">SRO942_LOCUS32904</name>
    <name evidence="6" type="ORF">TMI583_LOCUS28392</name>
</gene>
<dbReference type="Proteomes" id="UP000677228">
    <property type="component" value="Unassembled WGS sequence"/>
</dbReference>
<dbReference type="Proteomes" id="UP000681722">
    <property type="component" value="Unassembled WGS sequence"/>
</dbReference>
<evidence type="ECO:0000256" key="1">
    <source>
        <dbReference type="ARBA" id="ARBA00022723"/>
    </source>
</evidence>
<sequence>MICGQDTDGGGNVQSGCGAAFNWSQASAYRASLNEQPNFEKFIREAPRRGRSYDDQLNCGYIYSCDSCKQDVDTFLFSCIHCRSVSYCEKCEQNNTLRHHQQYPDHIFKLTTPYKNKS</sequence>
<organism evidence="5 8">
    <name type="scientific">Didymodactylos carnosus</name>
    <dbReference type="NCBI Taxonomy" id="1234261"/>
    <lineage>
        <taxon>Eukaryota</taxon>
        <taxon>Metazoa</taxon>
        <taxon>Spiralia</taxon>
        <taxon>Gnathifera</taxon>
        <taxon>Rotifera</taxon>
        <taxon>Eurotatoria</taxon>
        <taxon>Bdelloidea</taxon>
        <taxon>Philodinida</taxon>
        <taxon>Philodinidae</taxon>
        <taxon>Didymodactylos</taxon>
    </lineage>
</organism>
<keyword evidence="1" id="KW-0479">Metal-binding</keyword>
<evidence type="ECO:0000313" key="6">
    <source>
        <dbReference type="EMBL" id="CAF4086018.1"/>
    </source>
</evidence>
<dbReference type="Proteomes" id="UP000682733">
    <property type="component" value="Unassembled WGS sequence"/>
</dbReference>
<protein>
    <recommendedName>
        <fullName evidence="9">ZZ-type domain-containing protein</fullName>
    </recommendedName>
</protein>
<keyword evidence="2" id="KW-0863">Zinc-finger</keyword>
<proteinExistence type="predicted"/>
<dbReference type="EMBL" id="CAJOBA010039947">
    <property type="protein sequence ID" value="CAF4086018.1"/>
    <property type="molecule type" value="Genomic_DNA"/>
</dbReference>
<keyword evidence="8" id="KW-1185">Reference proteome</keyword>
<dbReference type="GO" id="GO:0008270">
    <property type="term" value="F:zinc ion binding"/>
    <property type="evidence" value="ECO:0007669"/>
    <property type="project" value="UniProtKB-KW"/>
</dbReference>
<dbReference type="SUPFAM" id="SSF57850">
    <property type="entry name" value="RING/U-box"/>
    <property type="match status" value="1"/>
</dbReference>
<evidence type="ECO:0000313" key="7">
    <source>
        <dbReference type="EMBL" id="CAF4272318.1"/>
    </source>
</evidence>
<dbReference type="Proteomes" id="UP000663829">
    <property type="component" value="Unassembled WGS sequence"/>
</dbReference>
<accession>A0A815JNR4</accession>
<dbReference type="OrthoDB" id="1431934at2759"/>
<name>A0A815JNR4_9BILA</name>